<reference evidence="4" key="1">
    <citation type="journal article" date="2014" name="Proc. Natl. Acad. Sci. U.S.A.">
        <title>Extensive sampling of basidiomycete genomes demonstrates inadequacy of the white-rot/brown-rot paradigm for wood decay fungi.</title>
        <authorList>
            <person name="Riley R."/>
            <person name="Salamov A.A."/>
            <person name="Brown D.W."/>
            <person name="Nagy L.G."/>
            <person name="Floudas D."/>
            <person name="Held B.W."/>
            <person name="Levasseur A."/>
            <person name="Lombard V."/>
            <person name="Morin E."/>
            <person name="Otillar R."/>
            <person name="Lindquist E.A."/>
            <person name="Sun H."/>
            <person name="LaButti K.M."/>
            <person name="Schmutz J."/>
            <person name="Jabbour D."/>
            <person name="Luo H."/>
            <person name="Baker S.E."/>
            <person name="Pisabarro A.G."/>
            <person name="Walton J.D."/>
            <person name="Blanchette R.A."/>
            <person name="Henrissat B."/>
            <person name="Martin F."/>
            <person name="Cullen D."/>
            <person name="Hibbett D.S."/>
            <person name="Grigoriev I.V."/>
        </authorList>
    </citation>
    <scope>NUCLEOTIDE SEQUENCE [LARGE SCALE GENOMIC DNA]</scope>
    <source>
        <strain evidence="4">FD-172 SS1</strain>
    </source>
</reference>
<feature type="compositionally biased region" description="Low complexity" evidence="1">
    <location>
        <begin position="585"/>
        <end position="597"/>
    </location>
</feature>
<feature type="compositionally biased region" description="Polar residues" evidence="1">
    <location>
        <begin position="537"/>
        <end position="584"/>
    </location>
</feature>
<organism evidence="3 4">
    <name type="scientific">Botryobasidium botryosum (strain FD-172 SS1)</name>
    <dbReference type="NCBI Taxonomy" id="930990"/>
    <lineage>
        <taxon>Eukaryota</taxon>
        <taxon>Fungi</taxon>
        <taxon>Dikarya</taxon>
        <taxon>Basidiomycota</taxon>
        <taxon>Agaricomycotina</taxon>
        <taxon>Agaricomycetes</taxon>
        <taxon>Cantharellales</taxon>
        <taxon>Botryobasidiaceae</taxon>
        <taxon>Botryobasidium</taxon>
    </lineage>
</organism>
<feature type="region of interest" description="Disordered" evidence="1">
    <location>
        <begin position="512"/>
        <end position="744"/>
    </location>
</feature>
<accession>A0A067MI11</accession>
<keyword evidence="2" id="KW-1133">Transmembrane helix</keyword>
<feature type="compositionally biased region" description="Low complexity" evidence="1">
    <location>
        <begin position="512"/>
        <end position="526"/>
    </location>
</feature>
<evidence type="ECO:0000256" key="2">
    <source>
        <dbReference type="SAM" id="Phobius"/>
    </source>
</evidence>
<dbReference type="HOGENOM" id="CLU_378966_0_0_1"/>
<name>A0A067MI11_BOTB1</name>
<gene>
    <name evidence="3" type="ORF">BOTBODRAFT_189736</name>
</gene>
<keyword evidence="2" id="KW-0812">Transmembrane</keyword>
<feature type="region of interest" description="Disordered" evidence="1">
    <location>
        <begin position="124"/>
        <end position="145"/>
    </location>
</feature>
<evidence type="ECO:0000313" key="3">
    <source>
        <dbReference type="EMBL" id="KDQ11537.1"/>
    </source>
</evidence>
<dbReference type="Proteomes" id="UP000027195">
    <property type="component" value="Unassembled WGS sequence"/>
</dbReference>
<proteinExistence type="predicted"/>
<feature type="transmembrane region" description="Helical" evidence="2">
    <location>
        <begin position="87"/>
        <end position="107"/>
    </location>
</feature>
<keyword evidence="4" id="KW-1185">Reference proteome</keyword>
<dbReference type="AlphaFoldDB" id="A0A067MI11"/>
<dbReference type="InParanoid" id="A0A067MI11"/>
<dbReference type="EMBL" id="KL198057">
    <property type="protein sequence ID" value="KDQ11537.1"/>
    <property type="molecule type" value="Genomic_DNA"/>
</dbReference>
<feature type="compositionally biased region" description="Basic and acidic residues" evidence="1">
    <location>
        <begin position="655"/>
        <end position="674"/>
    </location>
</feature>
<keyword evidence="2" id="KW-0472">Membrane</keyword>
<sequence length="744" mass="79147">MVEPTTVLSIILSAISYYNGADAPPLPATFRPMLLPVDYLKEVTTLPPSSSSLPDVNYFYEQREARPAANLPADSSWEVHRATSNHWLLYLFFPLFLLVSIHLVAIIDRYRSPRRYTPLAIASPPASALQSPPASPQDSLPTPYQIDLTSATEPEGFVGFVQAEENDDDSAVLGTHAEAEAGEESECTNDEVKMEEVIEVANIISIITSAPSAASASAPAPVPAPAAVGITVTLPDEFDDPAFSTDADTSMEEMLPAPATNALVLWAPQVTPAYASVDDALDTPTLDAWSSFESTDDSGMHFTSVPFEYQYQYEVLAYQGVDASGELPMAWVEWITCMHVYVASVEEDASVFSLYDTVIVFSDVWLVPLGGDYEGIIEEVSEASPAPMPTATPDCLKSMAPTPALGSVTIDLDNAVVTAPVHLEVGRLAEADVRREPEVVSATDVEVDTLLSSLPPFPAPIVASRVLGDVSSADAPSAPMDAPRAAEESTPAVIAALESVATSGGTMASRWASASSDADATAAPSKTTKDRRRRGKPSSSRAHTAQSQSKSPQSLAAATSVPGSSKVSDISNRPSQRPQERSTYPSQQSPSIASSSINKKCSASEDRDEPGAEAQRPAGSHAGKGNGSSAGGNGTQASRWAPRNRQNGVNAEVNLSDRRQPRGSPRERQHRDARGGNGTHGQATTKTDPESSAGVQNVNARGRGAWASDWATRGDENETAASESKPRRRNYRQRRQAKNVNGGW</sequence>
<feature type="compositionally biased region" description="Gly residues" evidence="1">
    <location>
        <begin position="622"/>
        <end position="634"/>
    </location>
</feature>
<evidence type="ECO:0000256" key="1">
    <source>
        <dbReference type="SAM" id="MobiDB-lite"/>
    </source>
</evidence>
<feature type="compositionally biased region" description="Low complexity" evidence="1">
    <location>
        <begin position="124"/>
        <end position="141"/>
    </location>
</feature>
<feature type="compositionally biased region" description="Basic residues" evidence="1">
    <location>
        <begin position="726"/>
        <end position="737"/>
    </location>
</feature>
<protein>
    <submittedName>
        <fullName evidence="3">Uncharacterized protein</fullName>
    </submittedName>
</protein>
<evidence type="ECO:0000313" key="4">
    <source>
        <dbReference type="Proteomes" id="UP000027195"/>
    </source>
</evidence>